<name>A0ABS2C7D0_9NEIS</name>
<evidence type="ECO:0000313" key="2">
    <source>
        <dbReference type="Proteomes" id="UP001195660"/>
    </source>
</evidence>
<gene>
    <name evidence="1" type="ORF">GM173_00555</name>
</gene>
<comment type="caution">
    <text evidence="1">The sequence shown here is derived from an EMBL/GenBank/DDBJ whole genome shotgun (WGS) entry which is preliminary data.</text>
</comment>
<dbReference type="EMBL" id="WOFE01000001">
    <property type="protein sequence ID" value="MBM5570064.1"/>
    <property type="molecule type" value="Genomic_DNA"/>
</dbReference>
<keyword evidence="2" id="KW-1185">Reference proteome</keyword>
<organism evidence="1 2">
    <name type="scientific">Deefgea chitinilytica</name>
    <dbReference type="NCBI Taxonomy" id="570276"/>
    <lineage>
        <taxon>Bacteria</taxon>
        <taxon>Pseudomonadati</taxon>
        <taxon>Pseudomonadota</taxon>
        <taxon>Betaproteobacteria</taxon>
        <taxon>Neisseriales</taxon>
        <taxon>Chitinibacteraceae</taxon>
        <taxon>Deefgea</taxon>
    </lineage>
</organism>
<reference evidence="1 2" key="1">
    <citation type="submission" date="2019-11" db="EMBL/GenBank/DDBJ databases">
        <title>Novel Deefgea species.</title>
        <authorList>
            <person name="Han J.-H."/>
        </authorList>
    </citation>
    <scope>NUCLEOTIDE SEQUENCE [LARGE SCALE GENOMIC DNA]</scope>
    <source>
        <strain evidence="1 2">LMG 24817</strain>
    </source>
</reference>
<evidence type="ECO:0008006" key="3">
    <source>
        <dbReference type="Google" id="ProtNLM"/>
    </source>
</evidence>
<proteinExistence type="predicted"/>
<evidence type="ECO:0000313" key="1">
    <source>
        <dbReference type="EMBL" id="MBM5570064.1"/>
    </source>
</evidence>
<dbReference type="Proteomes" id="UP001195660">
    <property type="component" value="Unassembled WGS sequence"/>
</dbReference>
<protein>
    <recommendedName>
        <fullName evidence="3">Acylphosphatase</fullName>
    </recommendedName>
</protein>
<sequence length="107" mass="12005">MYDCLELDLQQNQKSTRKSPAVIKNKRLNFDTYREHNALQLRAAPYTGPQSLLRAFAAAHSLSLATHNLPDGSLLILGLSCDEALLFQRRFPELLATFEPARPIPKG</sequence>
<dbReference type="RefSeq" id="WP_203569388.1">
    <property type="nucleotide sequence ID" value="NZ_WOFE01000001.1"/>
</dbReference>
<accession>A0ABS2C7D0</accession>